<dbReference type="InParanoid" id="A0A059BCH9"/>
<accession>A0A059BCH9</accession>
<dbReference type="Gramene" id="KCW63907">
    <property type="protein sequence ID" value="KCW63907"/>
    <property type="gene ID" value="EUGRSUZ_G01589"/>
</dbReference>
<protein>
    <submittedName>
        <fullName evidence="1">Uncharacterized protein</fullName>
    </submittedName>
</protein>
<reference evidence="1" key="1">
    <citation type="submission" date="2013-07" db="EMBL/GenBank/DDBJ databases">
        <title>The genome of Eucalyptus grandis.</title>
        <authorList>
            <person name="Schmutz J."/>
            <person name="Hayes R."/>
            <person name="Myburg A."/>
            <person name="Tuskan G."/>
            <person name="Grattapaglia D."/>
            <person name="Rokhsar D.S."/>
        </authorList>
    </citation>
    <scope>NUCLEOTIDE SEQUENCE</scope>
    <source>
        <tissue evidence="1">Leaf extractions</tissue>
    </source>
</reference>
<gene>
    <name evidence="1" type="ORF">EUGRSUZ_G01589</name>
</gene>
<evidence type="ECO:0000313" key="1">
    <source>
        <dbReference type="EMBL" id="KCW63907.1"/>
    </source>
</evidence>
<organism evidence="1">
    <name type="scientific">Eucalyptus grandis</name>
    <name type="common">Flooded gum</name>
    <dbReference type="NCBI Taxonomy" id="71139"/>
    <lineage>
        <taxon>Eukaryota</taxon>
        <taxon>Viridiplantae</taxon>
        <taxon>Streptophyta</taxon>
        <taxon>Embryophyta</taxon>
        <taxon>Tracheophyta</taxon>
        <taxon>Spermatophyta</taxon>
        <taxon>Magnoliopsida</taxon>
        <taxon>eudicotyledons</taxon>
        <taxon>Gunneridae</taxon>
        <taxon>Pentapetalae</taxon>
        <taxon>rosids</taxon>
        <taxon>malvids</taxon>
        <taxon>Myrtales</taxon>
        <taxon>Myrtaceae</taxon>
        <taxon>Myrtoideae</taxon>
        <taxon>Eucalypteae</taxon>
        <taxon>Eucalyptus</taxon>
    </lineage>
</organism>
<dbReference type="EMBL" id="KK198759">
    <property type="protein sequence ID" value="KCW63907.1"/>
    <property type="molecule type" value="Genomic_DNA"/>
</dbReference>
<sequence>MPRLMNFHSSRRNNNEIKQLKMRSRHLSRYVDPAWDLCDSTVEIVSAHVHLLNVIIAPTWLGKKIREKKKVTDNDKSGAR</sequence>
<dbReference type="AlphaFoldDB" id="A0A059BCH9"/>
<proteinExistence type="predicted"/>
<name>A0A059BCH9_EUCGR</name>